<reference evidence="2 3" key="1">
    <citation type="journal article" date="2011" name="PLoS Pathog.">
        <title>Endophytic Life Strategies Decoded by Genome and Transcriptome Analyses of the Mutualistic Root Symbiont Piriformospora indica.</title>
        <authorList>
            <person name="Zuccaro A."/>
            <person name="Lahrmann U."/>
            <person name="Guldener U."/>
            <person name="Langen G."/>
            <person name="Pfiffi S."/>
            <person name="Biedenkopf D."/>
            <person name="Wong P."/>
            <person name="Samans B."/>
            <person name="Grimm C."/>
            <person name="Basiewicz M."/>
            <person name="Murat C."/>
            <person name="Martin F."/>
            <person name="Kogel K.H."/>
        </authorList>
    </citation>
    <scope>NUCLEOTIDE SEQUENCE [LARGE SCALE GENOMIC DNA]</scope>
    <source>
        <strain evidence="2 3">DSM 11827</strain>
    </source>
</reference>
<evidence type="ECO:0000313" key="2">
    <source>
        <dbReference type="EMBL" id="CCA69599.1"/>
    </source>
</evidence>
<accession>G4TE56</accession>
<dbReference type="InParanoid" id="G4TE56"/>
<keyword evidence="3" id="KW-1185">Reference proteome</keyword>
<sequence>MGKHQTLTAAIKEDHQEMYDYYDEYIRAGAIKDVSAQARWANQLRWEVARHAAGEEIVVYPLMEKHLGTEGVRLADEDRTQHQSVKELLYQLESLSAGTDQFDTKLKAIVDHLKPHNDSEEQNDLPALERVLGPENSKKAAASFERTKKFVPTHPHPSAPNKPPYETLAGFLAYPMDKLKDMFAAFPTDDMKQQMETHENKTINTT</sequence>
<dbReference type="PANTHER" id="PTHR35585:SF1">
    <property type="entry name" value="HHE DOMAIN PROTEIN (AFU_ORTHOLOGUE AFUA_4G00730)"/>
    <property type="match status" value="1"/>
</dbReference>
<name>G4TE56_SERID</name>
<dbReference type="STRING" id="1109443.G4TE56"/>
<organism evidence="2 3">
    <name type="scientific">Serendipita indica (strain DSM 11827)</name>
    <name type="common">Root endophyte fungus</name>
    <name type="synonym">Piriformospora indica</name>
    <dbReference type="NCBI Taxonomy" id="1109443"/>
    <lineage>
        <taxon>Eukaryota</taxon>
        <taxon>Fungi</taxon>
        <taxon>Dikarya</taxon>
        <taxon>Basidiomycota</taxon>
        <taxon>Agaricomycotina</taxon>
        <taxon>Agaricomycetes</taxon>
        <taxon>Sebacinales</taxon>
        <taxon>Serendipitaceae</taxon>
        <taxon>Serendipita</taxon>
    </lineage>
</organism>
<gene>
    <name evidence="2" type="ORF">PIIN_03538</name>
</gene>
<evidence type="ECO:0000313" key="3">
    <source>
        <dbReference type="Proteomes" id="UP000007148"/>
    </source>
</evidence>
<dbReference type="Gene3D" id="1.20.120.520">
    <property type="entry name" value="nmb1532 protein domain like"/>
    <property type="match status" value="1"/>
</dbReference>
<dbReference type="OrthoDB" id="9983919at2759"/>
<feature type="domain" description="Hemerythrin-like" evidence="1">
    <location>
        <begin position="7"/>
        <end position="128"/>
    </location>
</feature>
<dbReference type="AlphaFoldDB" id="G4TE56"/>
<dbReference type="InterPro" id="IPR012312">
    <property type="entry name" value="Hemerythrin-like"/>
</dbReference>
<comment type="caution">
    <text evidence="2">The sequence shown here is derived from an EMBL/GenBank/DDBJ whole genome shotgun (WGS) entry which is preliminary data.</text>
</comment>
<dbReference type="PANTHER" id="PTHR35585">
    <property type="entry name" value="HHE DOMAIN PROTEIN (AFU_ORTHOLOGUE AFUA_4G00730)"/>
    <property type="match status" value="1"/>
</dbReference>
<dbReference type="Pfam" id="PF01814">
    <property type="entry name" value="Hemerythrin"/>
    <property type="match status" value="1"/>
</dbReference>
<dbReference type="OMA" id="IEDMFDQ"/>
<dbReference type="eggNOG" id="ENOG502S054">
    <property type="taxonomic scope" value="Eukaryota"/>
</dbReference>
<dbReference type="EMBL" id="CAFZ01000059">
    <property type="protein sequence ID" value="CCA69599.1"/>
    <property type="molecule type" value="Genomic_DNA"/>
</dbReference>
<protein>
    <recommendedName>
        <fullName evidence="1">Hemerythrin-like domain-containing protein</fullName>
    </recommendedName>
</protein>
<evidence type="ECO:0000259" key="1">
    <source>
        <dbReference type="Pfam" id="PF01814"/>
    </source>
</evidence>
<proteinExistence type="predicted"/>
<dbReference type="HOGENOM" id="CLU_079417_0_0_1"/>
<dbReference type="Proteomes" id="UP000007148">
    <property type="component" value="Unassembled WGS sequence"/>
</dbReference>